<sequence length="82" mass="9269">MSRGEHRARVLWLLGRLGGAAQFVRNVDLDADFGMGMGFRIVFVEAVRRWACIEVLFVVWVVFLLFCFGAGAYVMQEVLGLE</sequence>
<gene>
    <name evidence="2" type="ORF">BS50DRAFT_578836</name>
</gene>
<dbReference type="EMBL" id="KZ678146">
    <property type="protein sequence ID" value="PSN61034.1"/>
    <property type="molecule type" value="Genomic_DNA"/>
</dbReference>
<evidence type="ECO:0000313" key="3">
    <source>
        <dbReference type="Proteomes" id="UP000240883"/>
    </source>
</evidence>
<keyword evidence="1" id="KW-1133">Transmembrane helix</keyword>
<keyword evidence="1" id="KW-0812">Transmembrane</keyword>
<dbReference type="Proteomes" id="UP000240883">
    <property type="component" value="Unassembled WGS sequence"/>
</dbReference>
<dbReference type="AlphaFoldDB" id="A0A2T2N6I3"/>
<keyword evidence="1" id="KW-0472">Membrane</keyword>
<accession>A0A2T2N6I3</accession>
<feature type="transmembrane region" description="Helical" evidence="1">
    <location>
        <begin position="55"/>
        <end position="75"/>
    </location>
</feature>
<evidence type="ECO:0000313" key="2">
    <source>
        <dbReference type="EMBL" id="PSN61034.1"/>
    </source>
</evidence>
<reference evidence="2 3" key="1">
    <citation type="journal article" date="2018" name="Front. Microbiol.">
        <title>Genome-Wide Analysis of Corynespora cassiicola Leaf Fall Disease Putative Effectors.</title>
        <authorList>
            <person name="Lopez D."/>
            <person name="Ribeiro S."/>
            <person name="Label P."/>
            <person name="Fumanal B."/>
            <person name="Venisse J.S."/>
            <person name="Kohler A."/>
            <person name="de Oliveira R.R."/>
            <person name="Labutti K."/>
            <person name="Lipzen A."/>
            <person name="Lail K."/>
            <person name="Bauer D."/>
            <person name="Ohm R.A."/>
            <person name="Barry K.W."/>
            <person name="Spatafora J."/>
            <person name="Grigoriev I.V."/>
            <person name="Martin F.M."/>
            <person name="Pujade-Renaud V."/>
        </authorList>
    </citation>
    <scope>NUCLEOTIDE SEQUENCE [LARGE SCALE GENOMIC DNA]</scope>
    <source>
        <strain evidence="2 3">Philippines</strain>
    </source>
</reference>
<proteinExistence type="predicted"/>
<organism evidence="2 3">
    <name type="scientific">Corynespora cassiicola Philippines</name>
    <dbReference type="NCBI Taxonomy" id="1448308"/>
    <lineage>
        <taxon>Eukaryota</taxon>
        <taxon>Fungi</taxon>
        <taxon>Dikarya</taxon>
        <taxon>Ascomycota</taxon>
        <taxon>Pezizomycotina</taxon>
        <taxon>Dothideomycetes</taxon>
        <taxon>Pleosporomycetidae</taxon>
        <taxon>Pleosporales</taxon>
        <taxon>Corynesporascaceae</taxon>
        <taxon>Corynespora</taxon>
    </lineage>
</organism>
<name>A0A2T2N6I3_CORCC</name>
<evidence type="ECO:0000256" key="1">
    <source>
        <dbReference type="SAM" id="Phobius"/>
    </source>
</evidence>
<keyword evidence="3" id="KW-1185">Reference proteome</keyword>
<protein>
    <submittedName>
        <fullName evidence="2">Uncharacterized protein</fullName>
    </submittedName>
</protein>